<evidence type="ECO:0000256" key="5">
    <source>
        <dbReference type="ARBA" id="ARBA00023002"/>
    </source>
</evidence>
<dbReference type="STRING" id="1214573.A0A0G2HYA4"/>
<comment type="cofactor">
    <cofactor evidence="1 8">
        <name>heme</name>
        <dbReference type="ChEBI" id="CHEBI:30413"/>
    </cofactor>
</comment>
<evidence type="ECO:0000256" key="3">
    <source>
        <dbReference type="ARBA" id="ARBA00022617"/>
    </source>
</evidence>
<sequence length="519" mass="58880">MTSRLASPVPVGAGFQLSALVDKPFVYTVTAFLVVLVAYALHDNKDNLPRLNPKKPFELTTGRLLAEYLAKGKEMLIKGREMYGQKLYRLHSDFGDVIVLPPEFMQEIRNNPSLSFLEKANEDAHGHIPGFKPFALSKETVNVINRNLTKALAKLTMPLSQEATTGLQQLLSDSPDWHEITAHAEIARLVSRMSTRIFMGEEMCRNDEWVMAVSEYTRVAFDTANELRSWPGFLRPIVHWFLPSCREVRAKLAVARRILQPVVDERKALKAGALARGETPPVFDDAMSWFEKEYGPDHDPVNLQIMLSIVAIDTTTDLLQQTILQIARHPEISQPLREEVVEVLGRQGLKKTSLYNLRLMDSVFKEAQRLKPILIGIRRSALADVRLSNGFVIRKGQKIIVDTTNMWNSSCYDDPATFDPYRFLRWRDEPEKENFAHLVSTSALHMGFGHGEHACPGRFFAANEVKIALAHLLMKYDWQLPKDHNPQDINVGSGIVANPGLRLLVRRRREELDLDSLLE</sequence>
<evidence type="ECO:0000313" key="11">
    <source>
        <dbReference type="Proteomes" id="UP000034680"/>
    </source>
</evidence>
<keyword evidence="11" id="KW-1185">Reference proteome</keyword>
<dbReference type="Gene3D" id="1.10.630.10">
    <property type="entry name" value="Cytochrome P450"/>
    <property type="match status" value="1"/>
</dbReference>
<dbReference type="AlphaFoldDB" id="A0A0G2HYA4"/>
<evidence type="ECO:0000256" key="9">
    <source>
        <dbReference type="RuleBase" id="RU000461"/>
    </source>
</evidence>
<evidence type="ECO:0000256" key="4">
    <source>
        <dbReference type="ARBA" id="ARBA00022723"/>
    </source>
</evidence>
<reference evidence="10 11" key="2">
    <citation type="submission" date="2015-05" db="EMBL/GenBank/DDBJ databases">
        <authorList>
            <person name="Morales-Cruz A."/>
            <person name="Amrine K.C."/>
            <person name="Cantu D."/>
        </authorList>
    </citation>
    <scope>NUCLEOTIDE SEQUENCE [LARGE SCALE GENOMIC DNA]</scope>
    <source>
        <strain evidence="10">DA912</strain>
    </source>
</reference>
<dbReference type="EMBL" id="LCUC01000271">
    <property type="protein sequence ID" value="KKY32895.1"/>
    <property type="molecule type" value="Genomic_DNA"/>
</dbReference>
<reference evidence="10 11" key="1">
    <citation type="submission" date="2015-05" db="EMBL/GenBank/DDBJ databases">
        <title>Distinctive expansion of gene families associated with plant cell wall degradation and secondary metabolism in the genomes of grapevine trunk pathogens.</title>
        <authorList>
            <person name="Lawrence D.P."/>
            <person name="Travadon R."/>
            <person name="Rolshausen P.E."/>
            <person name="Baumgartner K."/>
        </authorList>
    </citation>
    <scope>NUCLEOTIDE SEQUENCE [LARGE SCALE GENOMIC DNA]</scope>
    <source>
        <strain evidence="10">DA912</strain>
    </source>
</reference>
<dbReference type="PANTHER" id="PTHR46206">
    <property type="entry name" value="CYTOCHROME P450"/>
    <property type="match status" value="1"/>
</dbReference>
<name>A0A0G2HYA4_9PEZI</name>
<evidence type="ECO:0000256" key="6">
    <source>
        <dbReference type="ARBA" id="ARBA00023004"/>
    </source>
</evidence>
<dbReference type="PROSITE" id="PS00086">
    <property type="entry name" value="CYTOCHROME_P450"/>
    <property type="match status" value="1"/>
</dbReference>
<keyword evidence="6 8" id="KW-0408">Iron</keyword>
<dbReference type="InterPro" id="IPR001128">
    <property type="entry name" value="Cyt_P450"/>
</dbReference>
<dbReference type="PRINTS" id="PR00465">
    <property type="entry name" value="EP450IV"/>
</dbReference>
<comment type="caution">
    <text evidence="10">The sequence shown here is derived from an EMBL/GenBank/DDBJ whole genome shotgun (WGS) entry which is preliminary data.</text>
</comment>
<gene>
    <name evidence="10" type="ORF">UCDDA912_g07123</name>
</gene>
<dbReference type="GO" id="GO:0005506">
    <property type="term" value="F:iron ion binding"/>
    <property type="evidence" value="ECO:0007669"/>
    <property type="project" value="InterPro"/>
</dbReference>
<evidence type="ECO:0000256" key="7">
    <source>
        <dbReference type="ARBA" id="ARBA00023033"/>
    </source>
</evidence>
<keyword evidence="5 9" id="KW-0560">Oxidoreductase</keyword>
<proteinExistence type="inferred from homology"/>
<dbReference type="SUPFAM" id="SSF48264">
    <property type="entry name" value="Cytochrome P450"/>
    <property type="match status" value="1"/>
</dbReference>
<dbReference type="GO" id="GO:0016705">
    <property type="term" value="F:oxidoreductase activity, acting on paired donors, with incorporation or reduction of molecular oxygen"/>
    <property type="evidence" value="ECO:0007669"/>
    <property type="project" value="InterPro"/>
</dbReference>
<dbReference type="InterPro" id="IPR036396">
    <property type="entry name" value="Cyt_P450_sf"/>
</dbReference>
<evidence type="ECO:0000313" key="10">
    <source>
        <dbReference type="EMBL" id="KKY32895.1"/>
    </source>
</evidence>
<comment type="similarity">
    <text evidence="2 9">Belongs to the cytochrome P450 family.</text>
</comment>
<dbReference type="InterPro" id="IPR002403">
    <property type="entry name" value="Cyt_P450_E_grp-IV"/>
</dbReference>
<dbReference type="OrthoDB" id="1844152at2759"/>
<accession>A0A0G2HYA4</accession>
<dbReference type="Pfam" id="PF00067">
    <property type="entry name" value="p450"/>
    <property type="match status" value="1"/>
</dbReference>
<dbReference type="Proteomes" id="UP000034680">
    <property type="component" value="Unassembled WGS sequence"/>
</dbReference>
<evidence type="ECO:0000256" key="8">
    <source>
        <dbReference type="PIRSR" id="PIRSR602403-1"/>
    </source>
</evidence>
<dbReference type="CDD" id="cd11041">
    <property type="entry name" value="CYP503A1-like"/>
    <property type="match status" value="1"/>
</dbReference>
<organism evidence="10 11">
    <name type="scientific">Diaporthe ampelina</name>
    <dbReference type="NCBI Taxonomy" id="1214573"/>
    <lineage>
        <taxon>Eukaryota</taxon>
        <taxon>Fungi</taxon>
        <taxon>Dikarya</taxon>
        <taxon>Ascomycota</taxon>
        <taxon>Pezizomycotina</taxon>
        <taxon>Sordariomycetes</taxon>
        <taxon>Sordariomycetidae</taxon>
        <taxon>Diaporthales</taxon>
        <taxon>Diaporthaceae</taxon>
        <taxon>Diaporthe</taxon>
    </lineage>
</organism>
<keyword evidence="3 8" id="KW-0349">Heme</keyword>
<dbReference type="GO" id="GO:0020037">
    <property type="term" value="F:heme binding"/>
    <property type="evidence" value="ECO:0007669"/>
    <property type="project" value="InterPro"/>
</dbReference>
<dbReference type="PANTHER" id="PTHR46206:SF2">
    <property type="entry name" value="CYTOCHROME P450 MONOOXYGENASE AUSG-RELATED"/>
    <property type="match status" value="1"/>
</dbReference>
<feature type="binding site" description="axial binding residue" evidence="8">
    <location>
        <position position="455"/>
    </location>
    <ligand>
        <name>heme</name>
        <dbReference type="ChEBI" id="CHEBI:30413"/>
    </ligand>
    <ligandPart>
        <name>Fe</name>
        <dbReference type="ChEBI" id="CHEBI:18248"/>
    </ligandPart>
</feature>
<dbReference type="InterPro" id="IPR017972">
    <property type="entry name" value="Cyt_P450_CS"/>
</dbReference>
<evidence type="ECO:0000256" key="1">
    <source>
        <dbReference type="ARBA" id="ARBA00001971"/>
    </source>
</evidence>
<keyword evidence="7 9" id="KW-0503">Monooxygenase</keyword>
<dbReference type="GO" id="GO:0004497">
    <property type="term" value="F:monooxygenase activity"/>
    <property type="evidence" value="ECO:0007669"/>
    <property type="project" value="UniProtKB-KW"/>
</dbReference>
<keyword evidence="4 8" id="KW-0479">Metal-binding</keyword>
<evidence type="ECO:0000256" key="2">
    <source>
        <dbReference type="ARBA" id="ARBA00010617"/>
    </source>
</evidence>
<protein>
    <submittedName>
        <fullName evidence="10">Putative cytochrome p450</fullName>
    </submittedName>
</protein>